<dbReference type="NCBIfam" id="TIGR00797">
    <property type="entry name" value="matE"/>
    <property type="match status" value="1"/>
</dbReference>
<dbReference type="PIRSF" id="PIRSF006603">
    <property type="entry name" value="DinF"/>
    <property type="match status" value="1"/>
</dbReference>
<dbReference type="PANTHER" id="PTHR43549">
    <property type="entry name" value="MULTIDRUG RESISTANCE PROTEIN YPNP-RELATED"/>
    <property type="match status" value="1"/>
</dbReference>
<feature type="transmembrane region" description="Helical" evidence="7">
    <location>
        <begin position="364"/>
        <end position="384"/>
    </location>
</feature>
<evidence type="ECO:0000313" key="8">
    <source>
        <dbReference type="EMBL" id="SHH05813.1"/>
    </source>
</evidence>
<evidence type="ECO:0000313" key="9">
    <source>
        <dbReference type="Proteomes" id="UP000184278"/>
    </source>
</evidence>
<dbReference type="InterPro" id="IPR002528">
    <property type="entry name" value="MATE_fam"/>
</dbReference>
<gene>
    <name evidence="8" type="ORF">SAMN02745229_00111</name>
</gene>
<evidence type="ECO:0000256" key="6">
    <source>
        <dbReference type="ARBA" id="ARBA00023136"/>
    </source>
</evidence>
<dbReference type="Pfam" id="PF01554">
    <property type="entry name" value="MatE"/>
    <property type="match status" value="2"/>
</dbReference>
<dbReference type="GO" id="GO:0015297">
    <property type="term" value="F:antiporter activity"/>
    <property type="evidence" value="ECO:0007669"/>
    <property type="project" value="InterPro"/>
</dbReference>
<dbReference type="EMBL" id="FQXK01000003">
    <property type="protein sequence ID" value="SHH05813.1"/>
    <property type="molecule type" value="Genomic_DNA"/>
</dbReference>
<dbReference type="STRING" id="1121131.SAMN02745229_00111"/>
<evidence type="ECO:0000256" key="4">
    <source>
        <dbReference type="ARBA" id="ARBA00022692"/>
    </source>
</evidence>
<organism evidence="8 9">
    <name type="scientific">Butyrivibrio fibrisolvens DSM 3071</name>
    <dbReference type="NCBI Taxonomy" id="1121131"/>
    <lineage>
        <taxon>Bacteria</taxon>
        <taxon>Bacillati</taxon>
        <taxon>Bacillota</taxon>
        <taxon>Clostridia</taxon>
        <taxon>Lachnospirales</taxon>
        <taxon>Lachnospiraceae</taxon>
        <taxon>Butyrivibrio</taxon>
    </lineage>
</organism>
<feature type="transmembrane region" description="Helical" evidence="7">
    <location>
        <begin position="391"/>
        <end position="412"/>
    </location>
</feature>
<dbReference type="AlphaFoldDB" id="A0A1M5PX35"/>
<accession>A0A1M5PX35</accession>
<keyword evidence="5 7" id="KW-1133">Transmembrane helix</keyword>
<dbReference type="Proteomes" id="UP000184278">
    <property type="component" value="Unassembled WGS sequence"/>
</dbReference>
<dbReference type="OrthoDB" id="9776324at2"/>
<comment type="subcellular location">
    <subcellularLocation>
        <location evidence="1">Cell membrane</location>
        <topology evidence="1">Multi-pass membrane protein</topology>
    </subcellularLocation>
</comment>
<feature type="transmembrane region" description="Helical" evidence="7">
    <location>
        <begin position="65"/>
        <end position="85"/>
    </location>
</feature>
<name>A0A1M5PX35_BUTFI</name>
<feature type="transmembrane region" description="Helical" evidence="7">
    <location>
        <begin position="245"/>
        <end position="266"/>
    </location>
</feature>
<evidence type="ECO:0000256" key="1">
    <source>
        <dbReference type="ARBA" id="ARBA00004651"/>
    </source>
</evidence>
<feature type="transmembrane region" description="Helical" evidence="7">
    <location>
        <begin position="172"/>
        <end position="194"/>
    </location>
</feature>
<keyword evidence="6 7" id="KW-0472">Membrane</keyword>
<evidence type="ECO:0000256" key="7">
    <source>
        <dbReference type="SAM" id="Phobius"/>
    </source>
</evidence>
<keyword evidence="3" id="KW-1003">Cell membrane</keyword>
<feature type="transmembrane region" description="Helical" evidence="7">
    <location>
        <begin position="289"/>
        <end position="307"/>
    </location>
</feature>
<feature type="transmembrane region" description="Helical" evidence="7">
    <location>
        <begin position="328"/>
        <end position="352"/>
    </location>
</feature>
<dbReference type="InterPro" id="IPR052031">
    <property type="entry name" value="Membrane_Transporter-Flippase"/>
</dbReference>
<dbReference type="GO" id="GO:0042910">
    <property type="term" value="F:xenobiotic transmembrane transporter activity"/>
    <property type="evidence" value="ECO:0007669"/>
    <property type="project" value="InterPro"/>
</dbReference>
<keyword evidence="2" id="KW-0813">Transport</keyword>
<dbReference type="PANTHER" id="PTHR43549:SF3">
    <property type="entry name" value="MULTIDRUG RESISTANCE PROTEIN YPNP-RELATED"/>
    <property type="match status" value="1"/>
</dbReference>
<feature type="transmembrane region" description="Helical" evidence="7">
    <location>
        <begin position="200"/>
        <end position="218"/>
    </location>
</feature>
<keyword evidence="4 7" id="KW-0812">Transmembrane</keyword>
<feature type="transmembrane region" description="Helical" evidence="7">
    <location>
        <begin position="97"/>
        <end position="118"/>
    </location>
</feature>
<feature type="transmembrane region" description="Helical" evidence="7">
    <location>
        <begin position="138"/>
        <end position="160"/>
    </location>
</feature>
<protein>
    <submittedName>
        <fullName evidence="8">Putative efflux protein, MATE family</fullName>
    </submittedName>
</protein>
<feature type="transmembrane region" description="Helical" evidence="7">
    <location>
        <begin position="12"/>
        <end position="32"/>
    </location>
</feature>
<reference evidence="9" key="1">
    <citation type="submission" date="2016-11" db="EMBL/GenBank/DDBJ databases">
        <authorList>
            <person name="Varghese N."/>
            <person name="Submissions S."/>
        </authorList>
    </citation>
    <scope>NUCLEOTIDE SEQUENCE [LARGE SCALE GENOMIC DNA]</scope>
    <source>
        <strain evidence="9">DSM 3071</strain>
    </source>
</reference>
<evidence type="ECO:0000256" key="3">
    <source>
        <dbReference type="ARBA" id="ARBA00022475"/>
    </source>
</evidence>
<proteinExistence type="predicted"/>
<feature type="transmembrane region" description="Helical" evidence="7">
    <location>
        <begin position="424"/>
        <end position="445"/>
    </location>
</feature>
<keyword evidence="9" id="KW-1185">Reference proteome</keyword>
<evidence type="ECO:0000256" key="5">
    <source>
        <dbReference type="ARBA" id="ARBA00022989"/>
    </source>
</evidence>
<sequence>MKSMTQNNKIVTGNLFVEILKYLAPLILSMLIQQSYQTIDAIIIGQGVGANALGAIDATYGFIKLLINSVIILYTAASVVVAKHYGAGDIISVKNSIKVMLVLAVVTGIFITLSPLLLIKTICNVMSVPKEMLGEAMLYTEIILGGSIFMILFNCGGSILKSLGDSRLPATALAFSCMINIVLDAFLVFCLNLGVEGVAFATVIANIVSASIVLAKLWKTYIDLEKREGTRKNDSNVLIRSIREIMIFGVPAAGQSILFSFSNIFLQSNINKCGAKAVSAWAVCGKLDFLIWIIADGLSITGATFIAQNIGAKEGKRAKRAERYVLKIFVATIVLISTILYFTTPLLALVFIKDKAVINVAGMLMKQIAPFYVTCIGAELYSGIFRGYGKALQPVIFTLVGTIGGRTLWIFICSSIERTDIKNIILAYPFSWILTTALFIFYRLLDRKIGKMRQSYRLI</sequence>
<dbReference type="InterPro" id="IPR048279">
    <property type="entry name" value="MdtK-like"/>
</dbReference>
<dbReference type="GO" id="GO:0005886">
    <property type="term" value="C:plasma membrane"/>
    <property type="evidence" value="ECO:0007669"/>
    <property type="project" value="UniProtKB-SubCell"/>
</dbReference>
<evidence type="ECO:0000256" key="2">
    <source>
        <dbReference type="ARBA" id="ARBA00022448"/>
    </source>
</evidence>